<keyword evidence="4 7" id="KW-0812">Transmembrane</keyword>
<dbReference type="GO" id="GO:0005886">
    <property type="term" value="C:plasma membrane"/>
    <property type="evidence" value="ECO:0007669"/>
    <property type="project" value="UniProtKB-SubCell"/>
</dbReference>
<feature type="transmembrane region" description="Helical" evidence="7">
    <location>
        <begin position="62"/>
        <end position="86"/>
    </location>
</feature>
<keyword evidence="6 7" id="KW-0472">Membrane</keyword>
<dbReference type="PANTHER" id="PTHR43005">
    <property type="entry name" value="BLR7065 PROTEIN"/>
    <property type="match status" value="1"/>
</dbReference>
<feature type="transmembrane region" description="Helical" evidence="7">
    <location>
        <begin position="208"/>
        <end position="227"/>
    </location>
</feature>
<comment type="similarity">
    <text evidence="7">Belongs to the binding-protein-dependent transport system permease family.</text>
</comment>
<feature type="transmembrane region" description="Helical" evidence="7">
    <location>
        <begin position="253"/>
        <end position="277"/>
    </location>
</feature>
<comment type="caution">
    <text evidence="9">The sequence shown here is derived from an EMBL/GenBank/DDBJ whole genome shotgun (WGS) entry which is preliminary data.</text>
</comment>
<evidence type="ECO:0000259" key="8">
    <source>
        <dbReference type="PROSITE" id="PS50928"/>
    </source>
</evidence>
<keyword evidence="2 7" id="KW-0813">Transport</keyword>
<evidence type="ECO:0000256" key="4">
    <source>
        <dbReference type="ARBA" id="ARBA00022692"/>
    </source>
</evidence>
<keyword evidence="10" id="KW-1185">Reference proteome</keyword>
<feature type="transmembrane region" description="Helical" evidence="7">
    <location>
        <begin position="148"/>
        <end position="168"/>
    </location>
</feature>
<dbReference type="RefSeq" id="WP_179565830.1">
    <property type="nucleotide sequence ID" value="NZ_JACBZY010000001.1"/>
</dbReference>
<evidence type="ECO:0000256" key="6">
    <source>
        <dbReference type="ARBA" id="ARBA00023136"/>
    </source>
</evidence>
<evidence type="ECO:0000313" key="10">
    <source>
        <dbReference type="Proteomes" id="UP000553888"/>
    </source>
</evidence>
<dbReference type="InterPro" id="IPR000515">
    <property type="entry name" value="MetI-like"/>
</dbReference>
<dbReference type="Gene3D" id="1.10.3720.10">
    <property type="entry name" value="MetI-like"/>
    <property type="match status" value="1"/>
</dbReference>
<feature type="domain" description="ABC transmembrane type-1" evidence="8">
    <location>
        <begin position="58"/>
        <end position="274"/>
    </location>
</feature>
<evidence type="ECO:0000256" key="7">
    <source>
        <dbReference type="RuleBase" id="RU363032"/>
    </source>
</evidence>
<dbReference type="PANTHER" id="PTHR43005:SF2">
    <property type="entry name" value="INTEGRAL MEMBRANE SUGAR TRANSPORT PROTEIN"/>
    <property type="match status" value="1"/>
</dbReference>
<dbReference type="InterPro" id="IPR035906">
    <property type="entry name" value="MetI-like_sf"/>
</dbReference>
<evidence type="ECO:0000256" key="2">
    <source>
        <dbReference type="ARBA" id="ARBA00022448"/>
    </source>
</evidence>
<protein>
    <submittedName>
        <fullName evidence="9">Raffinose/stachyose/melibiose transport system permease protein</fullName>
    </submittedName>
</protein>
<accession>A0A852YH78</accession>
<dbReference type="PROSITE" id="PS50928">
    <property type="entry name" value="ABC_TM1"/>
    <property type="match status" value="1"/>
</dbReference>
<dbReference type="AlphaFoldDB" id="A0A852YH78"/>
<gene>
    <name evidence="9" type="ORF">BJ979_001034</name>
</gene>
<keyword evidence="5 7" id="KW-1133">Transmembrane helix</keyword>
<keyword evidence="3" id="KW-1003">Cell membrane</keyword>
<dbReference type="Proteomes" id="UP000553888">
    <property type="component" value="Unassembled WGS sequence"/>
</dbReference>
<name>A0A852YH78_9MICO</name>
<feature type="transmembrane region" description="Helical" evidence="7">
    <location>
        <begin position="98"/>
        <end position="117"/>
    </location>
</feature>
<dbReference type="CDD" id="cd06261">
    <property type="entry name" value="TM_PBP2"/>
    <property type="match status" value="1"/>
</dbReference>
<evidence type="ECO:0000256" key="1">
    <source>
        <dbReference type="ARBA" id="ARBA00004651"/>
    </source>
</evidence>
<evidence type="ECO:0000256" key="5">
    <source>
        <dbReference type="ARBA" id="ARBA00022989"/>
    </source>
</evidence>
<dbReference type="SUPFAM" id="SSF161098">
    <property type="entry name" value="MetI-like"/>
    <property type="match status" value="1"/>
</dbReference>
<sequence>MIWVALLPLVAVLGVFSYFPAVSGIFWSFFDWVPAGESRFIGLDNYARILTDTGWWTSFRNLGIIFVFSVVAWVLPLLAAELLITLRSARWKFVVRTLLVLPMAFPGVVTALVWGFFYDPNAGVINQFLSSIGLDSLRHNWTGSPDSALLALLFVGFPFIAGLPFLVFSSSLENIPAEVLEAAQLDGVGRWRRFWQIDLPLMASQVRILVFLVIVGTLQYGFAAYVLTGGGPDNATTVPVLWMIDQAFTAGNWGYAAALSTVLFALTMLISGAVLLVRRRASNADGGEM</sequence>
<reference evidence="9 10" key="1">
    <citation type="submission" date="2020-07" db="EMBL/GenBank/DDBJ databases">
        <title>Sequencing the genomes of 1000 actinobacteria strains.</title>
        <authorList>
            <person name="Klenk H.-P."/>
        </authorList>
    </citation>
    <scope>NUCLEOTIDE SEQUENCE [LARGE SCALE GENOMIC DNA]</scope>
    <source>
        <strain evidence="9 10">DSM 23141</strain>
    </source>
</reference>
<organism evidence="9 10">
    <name type="scientific">Schumannella luteola</name>
    <dbReference type="NCBI Taxonomy" id="472059"/>
    <lineage>
        <taxon>Bacteria</taxon>
        <taxon>Bacillati</taxon>
        <taxon>Actinomycetota</taxon>
        <taxon>Actinomycetes</taxon>
        <taxon>Micrococcales</taxon>
        <taxon>Microbacteriaceae</taxon>
        <taxon>Schumannella</taxon>
    </lineage>
</organism>
<evidence type="ECO:0000313" key="9">
    <source>
        <dbReference type="EMBL" id="NYG98408.1"/>
    </source>
</evidence>
<dbReference type="Pfam" id="PF00528">
    <property type="entry name" value="BPD_transp_1"/>
    <property type="match status" value="1"/>
</dbReference>
<comment type="subcellular location">
    <subcellularLocation>
        <location evidence="1 7">Cell membrane</location>
        <topology evidence="1 7">Multi-pass membrane protein</topology>
    </subcellularLocation>
</comment>
<proteinExistence type="inferred from homology"/>
<dbReference type="GO" id="GO:0055085">
    <property type="term" value="P:transmembrane transport"/>
    <property type="evidence" value="ECO:0007669"/>
    <property type="project" value="InterPro"/>
</dbReference>
<dbReference type="EMBL" id="JACBZY010000001">
    <property type="protein sequence ID" value="NYG98408.1"/>
    <property type="molecule type" value="Genomic_DNA"/>
</dbReference>
<evidence type="ECO:0000256" key="3">
    <source>
        <dbReference type="ARBA" id="ARBA00022475"/>
    </source>
</evidence>